<gene>
    <name evidence="3" type="ORF">FDF74_04435</name>
</gene>
<evidence type="ECO:0000313" key="4">
    <source>
        <dbReference type="Proteomes" id="UP000473885"/>
    </source>
</evidence>
<reference evidence="3 4" key="1">
    <citation type="submission" date="2019-04" db="EMBL/GenBank/DDBJ databases">
        <title>Genome sequencing of Clostridium botulinum Groups I-IV and Clostridium butyricum.</title>
        <authorList>
            <person name="Brunt J."/>
            <person name="Van Vliet A.H.M."/>
            <person name="Stringer S.C."/>
            <person name="Carter A.T."/>
            <person name="Peck M.W."/>
        </authorList>
    </citation>
    <scope>NUCLEOTIDE SEQUENCE [LARGE SCALE GENOMIC DNA]</scope>
    <source>
        <strain evidence="3 4">IFR 18/094</strain>
    </source>
</reference>
<keyword evidence="4" id="KW-1185">Reference proteome</keyword>
<dbReference type="Gene3D" id="3.40.50.410">
    <property type="entry name" value="von Willebrand factor, type A domain"/>
    <property type="match status" value="1"/>
</dbReference>
<organism evidence="3 4">
    <name type="scientific">Clostridium niameyense</name>
    <dbReference type="NCBI Taxonomy" id="1622073"/>
    <lineage>
        <taxon>Bacteria</taxon>
        <taxon>Bacillati</taxon>
        <taxon>Bacillota</taxon>
        <taxon>Clostridia</taxon>
        <taxon>Eubacteriales</taxon>
        <taxon>Clostridiaceae</taxon>
        <taxon>Clostridium</taxon>
    </lineage>
</organism>
<dbReference type="AlphaFoldDB" id="A0A6M0R899"/>
<dbReference type="PANTHER" id="PTHR36846:SF1">
    <property type="entry name" value="PROTEIN VIAA"/>
    <property type="match status" value="1"/>
</dbReference>
<sequence>MLSKYGDVLFEENIKKSFNFKAKDVSSVLGLNHSVSLSEQCVRHYEIDLEIYNDIFKDSREMRVLLEEGIKYLPVFDRLYKDIFFCLYKYSPVIYKECNIRASSKINNQIIRKIVKLREFKKLRKSCCLDVFNSAIGCEVLGKKAIEILKKMSQKNHTDEDDKNEEKTQQEEEETKKDTLGGIGGIDKGSRNTDQDNIPDLINELKQLEEDVDSLSREETDDYIKQSIEESGHSRENLNQEDMKQLYLTLEEAKKRLEEKERYFEEKLKGEQDYIEDFAQDMVEAFNEADIQVRELSECVESWGMSESSRKPSRIPFDVKRDAVEKIRQSKKLKELSKIIGRFKETALEDEKKKSKDGALSINSVKIGNEIIRTLPSEKMLLLNPITKREFYRKYSEKELLQYELQSNKVKIKGPMVVCIDMSSSMKGSREKWSKAVAIALLEIAQMQKRDFAAILFNEKALDPIIIEKDEVDPKKILDIAERFDGGSTEFEEVLEKALTVIENSVFNKADIVFITDGHCIVGDDFLRKFNKIKRQKQFKVISVCIDAGSKKGNIKTLRPFSDEILLLSELAELENANSNIVHKIFQKV</sequence>
<dbReference type="EMBL" id="SXDP01000002">
    <property type="protein sequence ID" value="NEZ46462.1"/>
    <property type="molecule type" value="Genomic_DNA"/>
</dbReference>
<accession>A0A6M0R899</accession>
<evidence type="ECO:0000256" key="1">
    <source>
        <dbReference type="SAM" id="MobiDB-lite"/>
    </source>
</evidence>
<dbReference type="Pfam" id="PF13519">
    <property type="entry name" value="VWA_2"/>
    <property type="match status" value="1"/>
</dbReference>
<dbReference type="Proteomes" id="UP000473885">
    <property type="component" value="Unassembled WGS sequence"/>
</dbReference>
<dbReference type="SUPFAM" id="SSF53300">
    <property type="entry name" value="vWA-like"/>
    <property type="match status" value="1"/>
</dbReference>
<dbReference type="InterPro" id="IPR036465">
    <property type="entry name" value="vWFA_dom_sf"/>
</dbReference>
<feature type="compositionally biased region" description="Basic and acidic residues" evidence="1">
    <location>
        <begin position="154"/>
        <end position="179"/>
    </location>
</feature>
<proteinExistence type="predicted"/>
<evidence type="ECO:0000313" key="3">
    <source>
        <dbReference type="EMBL" id="NEZ46462.1"/>
    </source>
</evidence>
<protein>
    <submittedName>
        <fullName evidence="3">VWA domain-containing protein</fullName>
    </submittedName>
</protein>
<feature type="domain" description="VWFA" evidence="2">
    <location>
        <begin position="415"/>
        <end position="585"/>
    </location>
</feature>
<feature type="region of interest" description="Disordered" evidence="1">
    <location>
        <begin position="154"/>
        <end position="197"/>
    </location>
</feature>
<comment type="caution">
    <text evidence="3">The sequence shown here is derived from an EMBL/GenBank/DDBJ whole genome shotgun (WGS) entry which is preliminary data.</text>
</comment>
<dbReference type="SMART" id="SM00327">
    <property type="entry name" value="VWA"/>
    <property type="match status" value="1"/>
</dbReference>
<dbReference type="RefSeq" id="WP_163248668.1">
    <property type="nucleotide sequence ID" value="NZ_SXDP01000002.1"/>
</dbReference>
<dbReference type="GO" id="GO:0005829">
    <property type="term" value="C:cytosol"/>
    <property type="evidence" value="ECO:0007669"/>
    <property type="project" value="TreeGrafter"/>
</dbReference>
<evidence type="ECO:0000259" key="2">
    <source>
        <dbReference type="PROSITE" id="PS50234"/>
    </source>
</evidence>
<name>A0A6M0R899_9CLOT</name>
<dbReference type="PANTHER" id="PTHR36846">
    <property type="entry name" value="PROTEIN VIAA"/>
    <property type="match status" value="1"/>
</dbReference>
<dbReference type="InterPro" id="IPR002035">
    <property type="entry name" value="VWF_A"/>
</dbReference>
<dbReference type="PROSITE" id="PS50234">
    <property type="entry name" value="VWFA"/>
    <property type="match status" value="1"/>
</dbReference>